<dbReference type="InterPro" id="IPR018370">
    <property type="entry name" value="Chaperonin_Cpn60_CS"/>
</dbReference>
<sequence length="548" mass="57576">MAGKDIIFREDARKKLEKGVNALAEAVKVTLGPKGRNVVLEKKFGSPMITNDGVTIAREIELEDPFENMGAQLVKEVATKTNDVAGDGTTTATVLAQAIVREGLKNVAAGANPMIIKRGIELAVEKAVDAIKGSAKTVESKSAIAQVASISANDSSIGNLIADAMEKVGKDGVITVEESKGIGTTLEVVEGMNFDRGYISPYMITDTDKMEANLDDPFILITDRKISAVADILPVLEKVVQSGKALVIIAEDVEGEALATLVLNKLRGTFTCVAVKAPGFGDRRKAMLDDIAILTGGTKISEEVGLKLDKADIGMLGRASKVRIKKEETIIVGGAGKTDDITGRVSQIKKQIEETTSDFDREKLQERLAKLAGGVAVIQVGAATETEMKEKKLRIEDALNATRAAVEEGIVSGGGVAYVQGINALNDITPENMDEKVGVDIVRRALEEPLRQIASNAGMEGSVVVEKVKVVDPGVGFNALSGDYVNMIDAGIVDPAKVTRSALQNAASIAAMILTTETLVADKPEQDKGMGGGMPPGMGGMGGMGGMM</sequence>
<dbReference type="InterPro" id="IPR001844">
    <property type="entry name" value="Cpn60/GroEL"/>
</dbReference>
<dbReference type="RefSeq" id="WP_092475026.1">
    <property type="nucleotide sequence ID" value="NZ_FOOX01000023.1"/>
</dbReference>
<dbReference type="InterPro" id="IPR027410">
    <property type="entry name" value="TCP-1-like_intermed_sf"/>
</dbReference>
<dbReference type="InterPro" id="IPR027409">
    <property type="entry name" value="GroEL-like_apical_dom_sf"/>
</dbReference>
<keyword evidence="10" id="KW-1185">Reference proteome</keyword>
<proteinExistence type="inferred from homology"/>
<dbReference type="AlphaFoldDB" id="A0A1I2YWX4"/>
<evidence type="ECO:0000256" key="3">
    <source>
        <dbReference type="ARBA" id="ARBA00022840"/>
    </source>
</evidence>
<name>A0A1I2YWX4_9FIRM</name>
<dbReference type="OrthoDB" id="9766614at2"/>
<comment type="subcellular location">
    <subcellularLocation>
        <location evidence="6">Cytoplasm</location>
    </subcellularLocation>
</comment>
<dbReference type="SUPFAM" id="SSF48592">
    <property type="entry name" value="GroEL equatorial domain-like"/>
    <property type="match status" value="1"/>
</dbReference>
<dbReference type="PRINTS" id="PR00298">
    <property type="entry name" value="CHAPERONIN60"/>
</dbReference>
<dbReference type="STRING" id="341036.SAMN05660649_04655"/>
<dbReference type="SUPFAM" id="SSF54849">
    <property type="entry name" value="GroEL-intermediate domain like"/>
    <property type="match status" value="1"/>
</dbReference>
<evidence type="ECO:0000256" key="6">
    <source>
        <dbReference type="HAMAP-Rule" id="MF_00600"/>
    </source>
</evidence>
<feature type="binding site" evidence="6">
    <location>
        <begin position="30"/>
        <end position="33"/>
    </location>
    <ligand>
        <name>ATP</name>
        <dbReference type="ChEBI" id="CHEBI:30616"/>
    </ligand>
</feature>
<evidence type="ECO:0000313" key="10">
    <source>
        <dbReference type="Proteomes" id="UP000199337"/>
    </source>
</evidence>
<dbReference type="PANTHER" id="PTHR45633">
    <property type="entry name" value="60 KDA HEAT SHOCK PROTEIN, MITOCHONDRIAL"/>
    <property type="match status" value="1"/>
</dbReference>
<dbReference type="PROSITE" id="PS00296">
    <property type="entry name" value="CHAPERONINS_CPN60"/>
    <property type="match status" value="1"/>
</dbReference>
<protein>
    <recommendedName>
        <fullName evidence="6">Chaperonin GroEL</fullName>
        <ecNumber evidence="6">5.6.1.7</ecNumber>
    </recommendedName>
    <alternativeName>
        <fullName evidence="6">60 kDa chaperonin</fullName>
    </alternativeName>
    <alternativeName>
        <fullName evidence="6">Chaperonin-60</fullName>
        <shortName evidence="6">Cpn60</shortName>
    </alternativeName>
</protein>
<dbReference type="NCBIfam" id="NF009488">
    <property type="entry name" value="PRK12850.1"/>
    <property type="match status" value="1"/>
</dbReference>
<dbReference type="GO" id="GO:0005524">
    <property type="term" value="F:ATP binding"/>
    <property type="evidence" value="ECO:0007669"/>
    <property type="project" value="UniProtKB-UniRule"/>
</dbReference>
<comment type="subunit">
    <text evidence="6 8">Forms a cylinder of 14 subunits composed of two heptameric rings stacked back-to-back. Interacts with the co-chaperonin GroES.</text>
</comment>
<dbReference type="EMBL" id="FOOX01000023">
    <property type="protein sequence ID" value="SFH29970.1"/>
    <property type="molecule type" value="Genomic_DNA"/>
</dbReference>
<dbReference type="NCBIfam" id="NF009489">
    <property type="entry name" value="PRK12851.1"/>
    <property type="match status" value="1"/>
</dbReference>
<accession>A0A1I2YWX4</accession>
<dbReference type="NCBIfam" id="TIGR02348">
    <property type="entry name" value="GroEL"/>
    <property type="match status" value="1"/>
</dbReference>
<dbReference type="Pfam" id="PF00118">
    <property type="entry name" value="Cpn60_TCP1"/>
    <property type="match status" value="1"/>
</dbReference>
<dbReference type="NCBIfam" id="NF000592">
    <property type="entry name" value="PRK00013.1"/>
    <property type="match status" value="1"/>
</dbReference>
<evidence type="ECO:0000256" key="1">
    <source>
        <dbReference type="ARBA" id="ARBA00006607"/>
    </source>
</evidence>
<keyword evidence="5 6" id="KW-0413">Isomerase</keyword>
<keyword evidence="3 6" id="KW-0067">ATP-binding</keyword>
<evidence type="ECO:0000256" key="5">
    <source>
        <dbReference type="ARBA" id="ARBA00023235"/>
    </source>
</evidence>
<dbReference type="NCBIfam" id="NF009487">
    <property type="entry name" value="PRK12849.1"/>
    <property type="match status" value="1"/>
</dbReference>
<feature type="binding site" evidence="6">
    <location>
        <begin position="87"/>
        <end position="91"/>
    </location>
    <ligand>
        <name>ATP</name>
        <dbReference type="ChEBI" id="CHEBI:30616"/>
    </ligand>
</feature>
<dbReference type="CDD" id="cd03344">
    <property type="entry name" value="GroEL"/>
    <property type="match status" value="1"/>
</dbReference>
<comment type="caution">
    <text evidence="6">Lacks conserved residue(s) required for the propagation of feature annotation.</text>
</comment>
<dbReference type="GO" id="GO:0051082">
    <property type="term" value="F:unfolded protein binding"/>
    <property type="evidence" value="ECO:0007669"/>
    <property type="project" value="UniProtKB-UniRule"/>
</dbReference>
<dbReference type="FunFam" id="3.50.7.10:FF:000001">
    <property type="entry name" value="60 kDa chaperonin"/>
    <property type="match status" value="1"/>
</dbReference>
<dbReference type="InterPro" id="IPR002423">
    <property type="entry name" value="Cpn60/GroEL/TCP-1"/>
</dbReference>
<dbReference type="GO" id="GO:0140662">
    <property type="term" value="F:ATP-dependent protein folding chaperone"/>
    <property type="evidence" value="ECO:0007669"/>
    <property type="project" value="InterPro"/>
</dbReference>
<dbReference type="GO" id="GO:0042026">
    <property type="term" value="P:protein refolding"/>
    <property type="evidence" value="ECO:0007669"/>
    <property type="project" value="UniProtKB-UniRule"/>
</dbReference>
<feature type="binding site" evidence="6">
    <location>
        <position position="414"/>
    </location>
    <ligand>
        <name>ATP</name>
        <dbReference type="ChEBI" id="CHEBI:30616"/>
    </ligand>
</feature>
<dbReference type="GO" id="GO:0005737">
    <property type="term" value="C:cytoplasm"/>
    <property type="evidence" value="ECO:0007669"/>
    <property type="project" value="UniProtKB-SubCell"/>
</dbReference>
<comment type="function">
    <text evidence="6 8">Together with its co-chaperonin GroES, plays an essential role in assisting protein folding. The GroEL-GroES system forms a nano-cage that allows encapsulation of the non-native substrate proteins and provides a physical environment optimized to promote and accelerate protein folding.</text>
</comment>
<dbReference type="Gene3D" id="3.30.260.10">
    <property type="entry name" value="TCP-1-like chaperonin intermediate domain"/>
    <property type="match status" value="1"/>
</dbReference>
<evidence type="ECO:0000256" key="8">
    <source>
        <dbReference type="RuleBase" id="RU000419"/>
    </source>
</evidence>
<keyword evidence="2 6" id="KW-0547">Nucleotide-binding</keyword>
<dbReference type="Gene3D" id="3.50.7.10">
    <property type="entry name" value="GroEL"/>
    <property type="match status" value="1"/>
</dbReference>
<reference evidence="10" key="1">
    <citation type="submission" date="2016-10" db="EMBL/GenBank/DDBJ databases">
        <authorList>
            <person name="Varghese N."/>
            <person name="Submissions S."/>
        </authorList>
    </citation>
    <scope>NUCLEOTIDE SEQUENCE [LARGE SCALE GENOMIC DNA]</scope>
    <source>
        <strain evidence="10">DSM 17038</strain>
    </source>
</reference>
<evidence type="ECO:0000313" key="9">
    <source>
        <dbReference type="EMBL" id="SFH29970.1"/>
    </source>
</evidence>
<evidence type="ECO:0000256" key="2">
    <source>
        <dbReference type="ARBA" id="ARBA00022741"/>
    </source>
</evidence>
<dbReference type="HAMAP" id="MF_00600">
    <property type="entry name" value="CH60"/>
    <property type="match status" value="1"/>
</dbReference>
<feature type="binding site" evidence="6">
    <location>
        <position position="494"/>
    </location>
    <ligand>
        <name>ATP</name>
        <dbReference type="ChEBI" id="CHEBI:30616"/>
    </ligand>
</feature>
<dbReference type="EC" id="5.6.1.7" evidence="6"/>
<evidence type="ECO:0000256" key="7">
    <source>
        <dbReference type="RuleBase" id="RU000418"/>
    </source>
</evidence>
<dbReference type="Proteomes" id="UP000199337">
    <property type="component" value="Unassembled WGS sequence"/>
</dbReference>
<dbReference type="Gene3D" id="1.10.560.10">
    <property type="entry name" value="GroEL-like equatorial domain"/>
    <property type="match status" value="1"/>
</dbReference>
<keyword evidence="6" id="KW-0963">Cytoplasm</keyword>
<dbReference type="SUPFAM" id="SSF52029">
    <property type="entry name" value="GroEL apical domain-like"/>
    <property type="match status" value="1"/>
</dbReference>
<evidence type="ECO:0000256" key="4">
    <source>
        <dbReference type="ARBA" id="ARBA00023186"/>
    </source>
</evidence>
<comment type="similarity">
    <text evidence="1 6 7">Belongs to the chaperonin (HSP60) family.</text>
</comment>
<dbReference type="GO" id="GO:0016853">
    <property type="term" value="F:isomerase activity"/>
    <property type="evidence" value="ECO:0007669"/>
    <property type="project" value="UniProtKB-KW"/>
</dbReference>
<keyword evidence="4 6" id="KW-0143">Chaperone</keyword>
<dbReference type="InterPro" id="IPR027413">
    <property type="entry name" value="GROEL-like_equatorial_sf"/>
</dbReference>
<gene>
    <name evidence="6" type="primary">groEL</name>
    <name evidence="6" type="synonym">groL</name>
    <name evidence="9" type="ORF">SAMN05660649_04655</name>
</gene>
<organism evidence="9 10">
    <name type="scientific">Desulfotruncus arcticus DSM 17038</name>
    <dbReference type="NCBI Taxonomy" id="1121424"/>
    <lineage>
        <taxon>Bacteria</taxon>
        <taxon>Bacillati</taxon>
        <taxon>Bacillota</taxon>
        <taxon>Clostridia</taxon>
        <taxon>Eubacteriales</taxon>
        <taxon>Desulfallaceae</taxon>
        <taxon>Desulfotruncus</taxon>
    </lineage>
</organism>
<feature type="binding site" evidence="6">
    <location>
        <begin position="478"/>
        <end position="480"/>
    </location>
    <ligand>
        <name>ATP</name>
        <dbReference type="ChEBI" id="CHEBI:30616"/>
    </ligand>
</feature>